<dbReference type="InterPro" id="IPR035808">
    <property type="entry name" value="Ribosomal_uL30_euk_arc"/>
</dbReference>
<evidence type="ECO:0000259" key="3">
    <source>
        <dbReference type="Pfam" id="PF00327"/>
    </source>
</evidence>
<dbReference type="SUPFAM" id="SSF55129">
    <property type="entry name" value="Ribosomal protein L30p/L7e"/>
    <property type="match status" value="1"/>
</dbReference>
<comment type="caution">
    <text evidence="4">The sequence shown here is derived from an EMBL/GenBank/DDBJ whole genome shotgun (WGS) entry which is preliminary data.</text>
</comment>
<name>A0AAV5QQJ3_9ASCO</name>
<feature type="region of interest" description="Disordered" evidence="2">
    <location>
        <begin position="1"/>
        <end position="45"/>
    </location>
</feature>
<comment type="similarity">
    <text evidence="1">Belongs to the universal ribosomal protein uL30 family.</text>
</comment>
<dbReference type="CDD" id="cd01657">
    <property type="entry name" value="Ribosomal_L7_archeal_euk"/>
    <property type="match status" value="1"/>
</dbReference>
<evidence type="ECO:0000313" key="5">
    <source>
        <dbReference type="Proteomes" id="UP001360560"/>
    </source>
</evidence>
<dbReference type="EMBL" id="BTFZ01000011">
    <property type="protein sequence ID" value="GMM37014.1"/>
    <property type="molecule type" value="Genomic_DNA"/>
</dbReference>
<dbReference type="GO" id="GO:0003723">
    <property type="term" value="F:RNA binding"/>
    <property type="evidence" value="ECO:0007669"/>
    <property type="project" value="TreeGrafter"/>
</dbReference>
<dbReference type="GO" id="GO:0022625">
    <property type="term" value="C:cytosolic large ribosomal subunit"/>
    <property type="evidence" value="ECO:0007669"/>
    <property type="project" value="TreeGrafter"/>
</dbReference>
<dbReference type="GO" id="GO:0000463">
    <property type="term" value="P:maturation of LSU-rRNA from tricistronic rRNA transcript (SSU-rRNA, 5.8S rRNA, LSU-rRNA)"/>
    <property type="evidence" value="ECO:0007669"/>
    <property type="project" value="TreeGrafter"/>
</dbReference>
<dbReference type="PANTHER" id="PTHR11524:SF26">
    <property type="entry name" value="RIBOSOME BIOGENESIS PROTEIN RLP7"/>
    <property type="match status" value="1"/>
</dbReference>
<feature type="compositionally biased region" description="Basic and acidic residues" evidence="2">
    <location>
        <begin position="21"/>
        <end position="42"/>
    </location>
</feature>
<dbReference type="GO" id="GO:0003735">
    <property type="term" value="F:structural constituent of ribosome"/>
    <property type="evidence" value="ECO:0007669"/>
    <property type="project" value="TreeGrafter"/>
</dbReference>
<accession>A0AAV5QQJ3</accession>
<reference evidence="4 5" key="1">
    <citation type="journal article" date="2023" name="Elife">
        <title>Identification of key yeast species and microbe-microbe interactions impacting larval growth of Drosophila in the wild.</title>
        <authorList>
            <person name="Mure A."/>
            <person name="Sugiura Y."/>
            <person name="Maeda R."/>
            <person name="Honda K."/>
            <person name="Sakurai N."/>
            <person name="Takahashi Y."/>
            <person name="Watada M."/>
            <person name="Katoh T."/>
            <person name="Gotoh A."/>
            <person name="Gotoh Y."/>
            <person name="Taniguchi I."/>
            <person name="Nakamura K."/>
            <person name="Hayashi T."/>
            <person name="Katayama T."/>
            <person name="Uemura T."/>
            <person name="Hattori Y."/>
        </authorList>
    </citation>
    <scope>NUCLEOTIDE SEQUENCE [LARGE SCALE GENOMIC DNA]</scope>
    <source>
        <strain evidence="4 5">SC-9</strain>
    </source>
</reference>
<dbReference type="RefSeq" id="XP_064854010.1">
    <property type="nucleotide sequence ID" value="XM_064997938.1"/>
</dbReference>
<dbReference type="GeneID" id="90074989"/>
<dbReference type="PANTHER" id="PTHR11524">
    <property type="entry name" value="60S RIBOSOMAL PROTEIN L7"/>
    <property type="match status" value="1"/>
</dbReference>
<dbReference type="InterPro" id="IPR036919">
    <property type="entry name" value="Ribo_uL30_ferredoxin-like_sf"/>
</dbReference>
<dbReference type="AlphaFoldDB" id="A0AAV5QQJ3"/>
<dbReference type="Gene3D" id="1.10.15.30">
    <property type="match status" value="1"/>
</dbReference>
<keyword evidence="5" id="KW-1185">Reference proteome</keyword>
<feature type="domain" description="Large ribosomal subunit protein uL30-like ferredoxin-like fold" evidence="3">
    <location>
        <begin position="114"/>
        <end position="166"/>
    </location>
</feature>
<evidence type="ECO:0000256" key="1">
    <source>
        <dbReference type="ARBA" id="ARBA00007594"/>
    </source>
</evidence>
<feature type="compositionally biased region" description="Polar residues" evidence="2">
    <location>
        <begin position="1"/>
        <end position="11"/>
    </location>
</feature>
<evidence type="ECO:0000313" key="4">
    <source>
        <dbReference type="EMBL" id="GMM37014.1"/>
    </source>
</evidence>
<dbReference type="InterPro" id="IPR016082">
    <property type="entry name" value="Ribosomal_uL30_ferredoxin-like"/>
</dbReference>
<dbReference type="Pfam" id="PF00327">
    <property type="entry name" value="Ribosomal_L30"/>
    <property type="match status" value="1"/>
</dbReference>
<dbReference type="Proteomes" id="UP001360560">
    <property type="component" value="Unassembled WGS sequence"/>
</dbReference>
<proteinExistence type="inferred from homology"/>
<protein>
    <submittedName>
        <fullName evidence="4">Rlp7 protein</fullName>
    </submittedName>
</protein>
<dbReference type="InterPro" id="IPR039699">
    <property type="entry name" value="Ribosomal_uL30"/>
</dbReference>
<sequence>MSEPQKLNSNPEILLKKRKNADRIRLEKQEAARKRKEEQLRRSKEKKNRFLRVETLLAKKMSTSKEAKRITRVSKVEKDTNQRIKLISKSKTSIDDIEDSTIQTESWDEKPKLLLVVRVRSSNNSKIPSKANKVLQALRLTHSNLGTFIKLTPTVLPLLKIISPYIVIGSPDLITVRELMQKRATIVTEVDGKKKEVLLDDNSVIEDRLGEFGLICTEDLVHEIFSLGDNFKQVVNFLRPFQLAPPVSGWGPMARLKRIQLKEETDTTVSQRGNAPLVEIDINKHIANQN</sequence>
<dbReference type="Gene3D" id="3.30.1390.20">
    <property type="entry name" value="Ribosomal protein L30, ferredoxin-like fold domain"/>
    <property type="match status" value="1"/>
</dbReference>
<evidence type="ECO:0000256" key="2">
    <source>
        <dbReference type="SAM" id="MobiDB-lite"/>
    </source>
</evidence>
<gene>
    <name evidence="4" type="ORF">DASC09_043390</name>
</gene>
<organism evidence="4 5">
    <name type="scientific">Saccharomycopsis crataegensis</name>
    <dbReference type="NCBI Taxonomy" id="43959"/>
    <lineage>
        <taxon>Eukaryota</taxon>
        <taxon>Fungi</taxon>
        <taxon>Dikarya</taxon>
        <taxon>Ascomycota</taxon>
        <taxon>Saccharomycotina</taxon>
        <taxon>Saccharomycetes</taxon>
        <taxon>Saccharomycopsidaceae</taxon>
        <taxon>Saccharomycopsis</taxon>
    </lineage>
</organism>